<sequence>MNRIAAVALAALVTMATLSVAVVGGAAGATQPSESNAMTAQNATADGYVGTHVAFETSSNSLVDYRVGGEEVFENVTVASQSDHQSRTGLGADAELSAVANLAGLGLEIDARSQTRADVATDGSASLSAHDTERGILTVDAGGEEQYVELNLSGESNASASEEDDRVLVETENRTGVLVVAGDGDVAVNENGDVTADLAGDSTLVFRSYADGERDDDAVEQERLIAEGTATAEVYADEVDGERVADVATYGHDTTVEASAEAEERLEMTVERAESEGKVVIVSVSEAALEAVGSAEDLAVTVDGEAAAEASSYGELEGGIGEEPRYMVTSSSEASAAADVLVAVDHFSERNVAVQSADDVEDGDGEDDSVPGFGATAALVAALLGIGARIRQ</sequence>
<protein>
    <recommendedName>
        <fullName evidence="3">PGF-CTERM protein</fullName>
    </recommendedName>
</protein>
<dbReference type="GeneID" id="63186292"/>
<keyword evidence="2" id="KW-1185">Reference proteome</keyword>
<dbReference type="KEGG" id="hakz:J0X25_03265"/>
<evidence type="ECO:0000313" key="2">
    <source>
        <dbReference type="Proteomes" id="UP000663203"/>
    </source>
</evidence>
<evidence type="ECO:0000313" key="1">
    <source>
        <dbReference type="EMBL" id="QSW99998.1"/>
    </source>
</evidence>
<organism evidence="1 2">
    <name type="scientific">Haloterrigena alkaliphila</name>
    <dbReference type="NCBI Taxonomy" id="2816475"/>
    <lineage>
        <taxon>Archaea</taxon>
        <taxon>Methanobacteriati</taxon>
        <taxon>Methanobacteriota</taxon>
        <taxon>Stenosarchaea group</taxon>
        <taxon>Halobacteria</taxon>
        <taxon>Halobacteriales</taxon>
        <taxon>Natrialbaceae</taxon>
        <taxon>Haloterrigena</taxon>
    </lineage>
</organism>
<dbReference type="Proteomes" id="UP000663203">
    <property type="component" value="Chromosome"/>
</dbReference>
<dbReference type="AlphaFoldDB" id="A0A8A2VPG8"/>
<gene>
    <name evidence="1" type="ORF">J0X25_03265</name>
</gene>
<reference evidence="1 2" key="1">
    <citation type="submission" date="2021-03" db="EMBL/GenBank/DDBJ databases">
        <title>Haloterrigena longa sp. nov. and Haloterrigena limicola sp. nov., extremely halophilic archaea isolated from a salt lake.</title>
        <authorList>
            <person name="Henglin C."/>
        </authorList>
    </citation>
    <scope>NUCLEOTIDE SEQUENCE [LARGE SCALE GENOMIC DNA]</scope>
    <source>
        <strain evidence="1 2">KZCA68</strain>
    </source>
</reference>
<evidence type="ECO:0008006" key="3">
    <source>
        <dbReference type="Google" id="ProtNLM"/>
    </source>
</evidence>
<dbReference type="RefSeq" id="WP_207289628.1">
    <property type="nucleotide sequence ID" value="NZ_CP071462.1"/>
</dbReference>
<dbReference type="EMBL" id="CP071462">
    <property type="protein sequence ID" value="QSW99998.1"/>
    <property type="molecule type" value="Genomic_DNA"/>
</dbReference>
<accession>A0A8A2VPG8</accession>
<proteinExistence type="predicted"/>
<name>A0A8A2VPG8_9EURY</name>